<dbReference type="GO" id="GO:0032324">
    <property type="term" value="P:molybdopterin cofactor biosynthetic process"/>
    <property type="evidence" value="ECO:0007669"/>
    <property type="project" value="InterPro"/>
</dbReference>
<dbReference type="SUPFAM" id="SSF53218">
    <property type="entry name" value="Molybdenum cofactor biosynthesis proteins"/>
    <property type="match status" value="1"/>
</dbReference>
<dbReference type="InParanoid" id="D8T1Z5"/>
<proteinExistence type="predicted"/>
<dbReference type="SUPFAM" id="SSF63882">
    <property type="entry name" value="MoeA N-terminal region -like"/>
    <property type="match status" value="1"/>
</dbReference>
<evidence type="ECO:0000256" key="2">
    <source>
        <dbReference type="SAM" id="MobiDB-lite"/>
    </source>
</evidence>
<gene>
    <name evidence="4" type="ORF">SELMODRAFT_428171</name>
</gene>
<dbReference type="eggNOG" id="KOG2371">
    <property type="taxonomic scope" value="Eukaryota"/>
</dbReference>
<dbReference type="Pfam" id="PF04720">
    <property type="entry name" value="PDDEXK_6"/>
    <property type="match status" value="1"/>
</dbReference>
<keyword evidence="3" id="KW-1133">Transmembrane helix</keyword>
<protein>
    <submittedName>
        <fullName evidence="4">Uncharacterized protein</fullName>
    </submittedName>
</protein>
<dbReference type="InterPro" id="IPR036135">
    <property type="entry name" value="MoeA_linker/N_sf"/>
</dbReference>
<evidence type="ECO:0000256" key="3">
    <source>
        <dbReference type="SAM" id="Phobius"/>
    </source>
</evidence>
<keyword evidence="3" id="KW-0472">Membrane</keyword>
<organism evidence="5">
    <name type="scientific">Selaginella moellendorffii</name>
    <name type="common">Spikemoss</name>
    <dbReference type="NCBI Taxonomy" id="88036"/>
    <lineage>
        <taxon>Eukaryota</taxon>
        <taxon>Viridiplantae</taxon>
        <taxon>Streptophyta</taxon>
        <taxon>Embryophyta</taxon>
        <taxon>Tracheophyta</taxon>
        <taxon>Lycopodiopsida</taxon>
        <taxon>Selaginellales</taxon>
        <taxon>Selaginellaceae</taxon>
        <taxon>Selaginella</taxon>
    </lineage>
</organism>
<evidence type="ECO:0000313" key="5">
    <source>
        <dbReference type="Proteomes" id="UP000001514"/>
    </source>
</evidence>
<dbReference type="AlphaFoldDB" id="D8T1Z5"/>
<evidence type="ECO:0000256" key="1">
    <source>
        <dbReference type="SAM" id="Coils"/>
    </source>
</evidence>
<accession>D8T1Z5</accession>
<sequence length="1267" mass="141179">MVIFIVPKLLDLCFMREEFLVSVEKLEISSINPFHSSKYQLGAERFKFQGPFARSSGWGKSFMVCSLRNSGVFVIYCSFMREGSTGYPPRLTAVEWCEQQLLFSEIHKSILEGKLDVTEHENLFKHRKLLTSKLTGDMKVEILSNTVGSTVLTLPNWNMHIQKSSGMTLRSIDLNHANAISKGMELGKTAPEAAGFDMSECESTTEKALPAWSSSSNNSISSSVDLRTTATFVDVLGSFMSHVKNSYIQARNSALDLHHPASDFWVAAVALPSAVVGTAVPFINLQIKLFKNLTSFQQWKTMMLCVSNYILSVASYSAVLAMIPAEIQKAERKFATWGLLADQVPITRQGLNLILAWSSTVIHVPLVACITFYRCKQVFSRRWLLKKRVRRANSGTHPSHICPCILVDITPEIDRLLVSLGGGHCCEAYKQDRCLYSSDDALKLVVPAHCRAIEILDNILHKCRLFEILLSFFFLLDMSKLYQALASATTVSFRSCSSGSQHDETASSLFLNRIVDEFLEEEADGGSIDHQDHTVAAGENHHEDHSNADPEELKLPELENLLVKQNDGEIELLAADARRSRDQAAKLNLQGAALQRSVMSKLRGMGYNAAVCKSRWKATRTIPEGHYSFIDVLLHPRKRVFIDTEFSMQFVIARPSQSYAATLSKVPRLFIGTSETLHRLILLTSRAMKQSLKSQGLAIPPWRQEDYLKAKWFSTYRRTTNPKFAAQEHMHEFPDFEQFMAVSTKIRKPSGSPRRSGLSALAAAGLIHHEDENSRGHCSRCDQKPSKGIGETPLERFTDAFQELQETTENLSQKAILETQSMIKDSPYSKASRCALLKKELDRHLEGENELADSSKRQRDDAQGQLENISRQREDFQDRPPRHGFCKRTEELMEKKPATDEAAVGVAILEEVDNCNERPPVLLCFSQDGYAVVSSDDSGDYPVVAPGRGGHHHKIWDCCFLLCGKRPVPRGADTVVLENTCIFSFDGHKKFASCPVLAKAKIYACGFDIAKRDKVLSAVAEIASVGTTKVKVFPRPTVILSTGDELIDYSGNSLQRGQIRDSNRPMLVTAVRSHQWKPLTFATLAAPGSNKKMLVFGLPRNPVSGMVTFDLITLSLAKFKLEHVSQSSLIQRGQNIIALFYNGRTLRFSRESTGRQASGCLLVCANTLLELPKGPGVLTAGSLVSNRDITSKSKPVKTPDPTKPGIKKSILIINVLIVTPISKHFLYFWVFERPARPFNTGALEERGWIINMPGNPNAVQVPALPHR</sequence>
<feature type="coiled-coil region" evidence="1">
    <location>
        <begin position="852"/>
        <end position="879"/>
    </location>
</feature>
<dbReference type="Gramene" id="EFJ09272">
    <property type="protein sequence ID" value="EFJ09272"/>
    <property type="gene ID" value="SELMODRAFT_428171"/>
</dbReference>
<dbReference type="Gene3D" id="3.40.980.10">
    <property type="entry name" value="MoaB/Mog-like domain"/>
    <property type="match status" value="1"/>
</dbReference>
<dbReference type="PANTHER" id="PTHR31579">
    <property type="entry name" value="OS03G0796600 PROTEIN"/>
    <property type="match status" value="1"/>
</dbReference>
<dbReference type="KEGG" id="smo:SELMODRAFT_428171"/>
<evidence type="ECO:0000313" key="4">
    <source>
        <dbReference type="EMBL" id="EFJ09272.1"/>
    </source>
</evidence>
<keyword evidence="1" id="KW-0175">Coiled coil</keyword>
<feature type="region of interest" description="Disordered" evidence="2">
    <location>
        <begin position="773"/>
        <end position="792"/>
    </location>
</feature>
<feature type="compositionally biased region" description="Basic and acidic residues" evidence="2">
    <location>
        <begin position="773"/>
        <end position="785"/>
    </location>
</feature>
<reference evidence="4 5" key="1">
    <citation type="journal article" date="2011" name="Science">
        <title>The Selaginella genome identifies genetic changes associated with the evolution of vascular plants.</title>
        <authorList>
            <person name="Banks J.A."/>
            <person name="Nishiyama T."/>
            <person name="Hasebe M."/>
            <person name="Bowman J.L."/>
            <person name="Gribskov M."/>
            <person name="dePamphilis C."/>
            <person name="Albert V.A."/>
            <person name="Aono N."/>
            <person name="Aoyama T."/>
            <person name="Ambrose B.A."/>
            <person name="Ashton N.W."/>
            <person name="Axtell M.J."/>
            <person name="Barker E."/>
            <person name="Barker M.S."/>
            <person name="Bennetzen J.L."/>
            <person name="Bonawitz N.D."/>
            <person name="Chapple C."/>
            <person name="Cheng C."/>
            <person name="Correa L.G."/>
            <person name="Dacre M."/>
            <person name="DeBarry J."/>
            <person name="Dreyer I."/>
            <person name="Elias M."/>
            <person name="Engstrom E.M."/>
            <person name="Estelle M."/>
            <person name="Feng L."/>
            <person name="Finet C."/>
            <person name="Floyd S.K."/>
            <person name="Frommer W.B."/>
            <person name="Fujita T."/>
            <person name="Gramzow L."/>
            <person name="Gutensohn M."/>
            <person name="Harholt J."/>
            <person name="Hattori M."/>
            <person name="Heyl A."/>
            <person name="Hirai T."/>
            <person name="Hiwatashi Y."/>
            <person name="Ishikawa M."/>
            <person name="Iwata M."/>
            <person name="Karol K.G."/>
            <person name="Koehler B."/>
            <person name="Kolukisaoglu U."/>
            <person name="Kubo M."/>
            <person name="Kurata T."/>
            <person name="Lalonde S."/>
            <person name="Li K."/>
            <person name="Li Y."/>
            <person name="Litt A."/>
            <person name="Lyons E."/>
            <person name="Manning G."/>
            <person name="Maruyama T."/>
            <person name="Michael T.P."/>
            <person name="Mikami K."/>
            <person name="Miyazaki S."/>
            <person name="Morinaga S."/>
            <person name="Murata T."/>
            <person name="Mueller-Roeber B."/>
            <person name="Nelson D.R."/>
            <person name="Obara M."/>
            <person name="Oguri Y."/>
            <person name="Olmstead R.G."/>
            <person name="Onodera N."/>
            <person name="Petersen B.L."/>
            <person name="Pils B."/>
            <person name="Prigge M."/>
            <person name="Rensing S.A."/>
            <person name="Riano-Pachon D.M."/>
            <person name="Roberts A.W."/>
            <person name="Sato Y."/>
            <person name="Scheller H.V."/>
            <person name="Schulz B."/>
            <person name="Schulz C."/>
            <person name="Shakirov E.V."/>
            <person name="Shibagaki N."/>
            <person name="Shinohara N."/>
            <person name="Shippen D.E."/>
            <person name="Soerensen I."/>
            <person name="Sotooka R."/>
            <person name="Sugimoto N."/>
            <person name="Sugita M."/>
            <person name="Sumikawa N."/>
            <person name="Tanurdzic M."/>
            <person name="Theissen G."/>
            <person name="Ulvskov P."/>
            <person name="Wakazuki S."/>
            <person name="Weng J.K."/>
            <person name="Willats W.W."/>
            <person name="Wipf D."/>
            <person name="Wolf P.G."/>
            <person name="Yang L."/>
            <person name="Zimmer A.D."/>
            <person name="Zhu Q."/>
            <person name="Mitros T."/>
            <person name="Hellsten U."/>
            <person name="Loque D."/>
            <person name="Otillar R."/>
            <person name="Salamov A."/>
            <person name="Schmutz J."/>
            <person name="Shapiro H."/>
            <person name="Lindquist E."/>
            <person name="Lucas S."/>
            <person name="Rokhsar D."/>
            <person name="Grigoriev I.V."/>
        </authorList>
    </citation>
    <scope>NUCLEOTIDE SEQUENCE [LARGE SCALE GENOMIC DNA]</scope>
</reference>
<dbReference type="EMBL" id="GL377664">
    <property type="protein sequence ID" value="EFJ09272.1"/>
    <property type="molecule type" value="Genomic_DNA"/>
</dbReference>
<dbReference type="InterPro" id="IPR036425">
    <property type="entry name" value="MoaB/Mog-like_dom_sf"/>
</dbReference>
<dbReference type="HOGENOM" id="CLU_264310_0_0_1"/>
<keyword evidence="3" id="KW-0812">Transmembrane</keyword>
<dbReference type="PANTHER" id="PTHR31579:SF1">
    <property type="entry name" value="OS03G0796600 PROTEIN"/>
    <property type="match status" value="1"/>
</dbReference>
<feature type="transmembrane region" description="Helical" evidence="3">
    <location>
        <begin position="264"/>
        <end position="285"/>
    </location>
</feature>
<dbReference type="Proteomes" id="UP000001514">
    <property type="component" value="Unassembled WGS sequence"/>
</dbReference>
<name>D8T1Z5_SELML</name>
<feature type="transmembrane region" description="Helical" evidence="3">
    <location>
        <begin position="306"/>
        <end position="325"/>
    </location>
</feature>
<dbReference type="NCBIfam" id="TIGR01615">
    <property type="entry name" value="A_thal_3542"/>
    <property type="match status" value="1"/>
</dbReference>
<keyword evidence="5" id="KW-1185">Reference proteome</keyword>
<dbReference type="InterPro" id="IPR006502">
    <property type="entry name" value="PDDEXK-like"/>
</dbReference>